<dbReference type="InterPro" id="IPR043108">
    <property type="entry name" value="Her-1_C"/>
</dbReference>
<sequence length="180" mass="20819">MYKIFLTVLAACQVSNIDASLHRELADACCSAELRSCCIDSFKFNRPMHHQDVCRSLDIDTLRNISKCVDHHLKFRGPETFDDIKCCHIVFDGDLNDPRGHCTHECHQAFRAVTLPPEAKMDRIKHCKLDNKMHPCFETCVSFYRVQLRSPSRWIGEFDATKYCDISPRLLEDTLMILEP</sequence>
<dbReference type="AlphaFoldDB" id="A0AAD4MRT4"/>
<dbReference type="PANTHER" id="PTHR37979">
    <property type="entry name" value="PROTEIN HER-1"/>
    <property type="match status" value="1"/>
</dbReference>
<comment type="caution">
    <text evidence="1">The sequence shown here is derived from an EMBL/GenBank/DDBJ whole genome shotgun (WGS) entry which is preliminary data.</text>
</comment>
<dbReference type="EMBL" id="JAKKPZ010000084">
    <property type="protein sequence ID" value="KAI1703328.1"/>
    <property type="molecule type" value="Genomic_DNA"/>
</dbReference>
<dbReference type="Proteomes" id="UP001201812">
    <property type="component" value="Unassembled WGS sequence"/>
</dbReference>
<dbReference type="SUPFAM" id="SSF110014">
    <property type="entry name" value="Her-1"/>
    <property type="match status" value="1"/>
</dbReference>
<keyword evidence="2" id="KW-1185">Reference proteome</keyword>
<organism evidence="1 2">
    <name type="scientific">Ditylenchus destructor</name>
    <dbReference type="NCBI Taxonomy" id="166010"/>
    <lineage>
        <taxon>Eukaryota</taxon>
        <taxon>Metazoa</taxon>
        <taxon>Ecdysozoa</taxon>
        <taxon>Nematoda</taxon>
        <taxon>Chromadorea</taxon>
        <taxon>Rhabditida</taxon>
        <taxon>Tylenchina</taxon>
        <taxon>Tylenchomorpha</taxon>
        <taxon>Sphaerularioidea</taxon>
        <taxon>Anguinidae</taxon>
        <taxon>Anguininae</taxon>
        <taxon>Ditylenchus</taxon>
    </lineage>
</organism>
<proteinExistence type="predicted"/>
<gene>
    <name evidence="1" type="ORF">DdX_14963</name>
</gene>
<evidence type="ECO:0000313" key="2">
    <source>
        <dbReference type="Proteomes" id="UP001201812"/>
    </source>
</evidence>
<reference evidence="1" key="1">
    <citation type="submission" date="2022-01" db="EMBL/GenBank/DDBJ databases">
        <title>Genome Sequence Resource for Two Populations of Ditylenchus destructor, the Migratory Endoparasitic Phytonematode.</title>
        <authorList>
            <person name="Zhang H."/>
            <person name="Lin R."/>
            <person name="Xie B."/>
        </authorList>
    </citation>
    <scope>NUCLEOTIDE SEQUENCE</scope>
    <source>
        <strain evidence="1">BazhouSP</strain>
    </source>
</reference>
<accession>A0AAD4MRT4</accession>
<dbReference type="InterPro" id="IPR036341">
    <property type="entry name" value="Her-1_sf"/>
</dbReference>
<dbReference type="Gene3D" id="1.10.150.370">
    <property type="entry name" value="Caenorhabditis elegans Her-1, C-terminal domain"/>
    <property type="match status" value="1"/>
</dbReference>
<dbReference type="Pfam" id="PF09232">
    <property type="entry name" value="Caenor_Her-1"/>
    <property type="match status" value="1"/>
</dbReference>
<dbReference type="PANTHER" id="PTHR37979:SF1">
    <property type="entry name" value="PROTEIN HER-1"/>
    <property type="match status" value="1"/>
</dbReference>
<protein>
    <submittedName>
        <fullName evidence="1">Her-1 domain-containing protein</fullName>
    </submittedName>
</protein>
<evidence type="ECO:0000313" key="1">
    <source>
        <dbReference type="EMBL" id="KAI1703328.1"/>
    </source>
</evidence>
<name>A0AAD4MRT4_9BILA</name>
<dbReference type="InterPro" id="IPR015313">
    <property type="entry name" value="Her-1"/>
</dbReference>